<dbReference type="InterPro" id="IPR047110">
    <property type="entry name" value="GABD/Sad-like"/>
</dbReference>
<name>A0A853C8C3_9ACTN</name>
<dbReference type="RefSeq" id="WP_179714903.1">
    <property type="nucleotide sequence ID" value="NZ_JACBZT010000001.1"/>
</dbReference>
<dbReference type="FunFam" id="3.40.605.10:FF:000012">
    <property type="entry name" value="NAD-dependent succinate-semialdehyde dehydrogenase"/>
    <property type="match status" value="1"/>
</dbReference>
<dbReference type="InterPro" id="IPR016161">
    <property type="entry name" value="Ald_DH/histidinol_DH"/>
</dbReference>
<dbReference type="InterPro" id="IPR016163">
    <property type="entry name" value="Ald_DH_C"/>
</dbReference>
<dbReference type="InterPro" id="IPR016162">
    <property type="entry name" value="Ald_DH_N"/>
</dbReference>
<dbReference type="Proteomes" id="UP000541969">
    <property type="component" value="Unassembled WGS sequence"/>
</dbReference>
<dbReference type="Gene3D" id="3.40.605.10">
    <property type="entry name" value="Aldehyde Dehydrogenase, Chain A, domain 1"/>
    <property type="match status" value="1"/>
</dbReference>
<dbReference type="EC" id="1.2.1.20" evidence="5"/>
<keyword evidence="2" id="KW-0521">NADP</keyword>
<dbReference type="EC" id="1.2.1.79" evidence="5"/>
<dbReference type="GO" id="GO:0004777">
    <property type="term" value="F:succinate-semialdehyde dehydrogenase (NAD+) activity"/>
    <property type="evidence" value="ECO:0007669"/>
    <property type="project" value="TreeGrafter"/>
</dbReference>
<dbReference type="GO" id="GO:0004030">
    <property type="term" value="F:aldehyde dehydrogenase [NAD(P)+] activity"/>
    <property type="evidence" value="ECO:0007669"/>
    <property type="project" value="InterPro"/>
</dbReference>
<sequence length="471" mass="48668">MPEVTTVDPATGEVLATYPGSDVDGVLSVLTAVSDAQPAWAARPVEERAELVRAIGAQLRTQAADLAALMTAEMGKPIGEARAEVEKSATACDYYAEHGTAFLAPRSVDTGPNQRSWVAHEPIGVVLAVMPWNFPYWQVLRFAAPTLLAGNTAILKHSPNVTGCALAIEQVFRDAGLPDDVFRSVVVAEADVPEVSRALIEDDRVAAVSLTGSERAGASVAEAAGRVIKKSLLELGGSDPFVVLADADLDLAVAGAVKSRFINSGQSCLAAKRFVVHTSVAAEFGRRFAETVAGLRVGDPRDEATVIGPLARADLREGLTRQVAGSVAAGATVLTGGAALEGPGAFFAPTVLAGVTLDMPVMAEETFGPVAAVVEVADDDEAVRVANATRYGLGASVWSTDPEHALAVGRRITSGALFVNAVVASDPRLPFGGTKRSGYGRELGEAGALEFTNARTYVVGSGSLPAGPATE</sequence>
<dbReference type="FunFam" id="3.40.309.10:FF:000010">
    <property type="entry name" value="Gamma-aminobutyraldehyde dehydrogenase"/>
    <property type="match status" value="1"/>
</dbReference>
<dbReference type="CDD" id="cd07100">
    <property type="entry name" value="ALDH_SSADH1_GabD1"/>
    <property type="match status" value="1"/>
</dbReference>
<evidence type="ECO:0000313" key="5">
    <source>
        <dbReference type="EMBL" id="NYJ04145.1"/>
    </source>
</evidence>
<dbReference type="InterPro" id="IPR044148">
    <property type="entry name" value="ALDH_GabD1-like"/>
</dbReference>
<dbReference type="Gene3D" id="3.40.309.10">
    <property type="entry name" value="Aldehyde Dehydrogenase, Chain A, domain 2"/>
    <property type="match status" value="1"/>
</dbReference>
<evidence type="ECO:0000256" key="1">
    <source>
        <dbReference type="ARBA" id="ARBA00009986"/>
    </source>
</evidence>
<gene>
    <name evidence="5" type="ORF">GGQ55_000423</name>
</gene>
<keyword evidence="3 5" id="KW-0560">Oxidoreductase</keyword>
<dbReference type="PANTHER" id="PTHR43217">
    <property type="entry name" value="SUCCINATE SEMIALDEHYDE DEHYDROGENASE [NAD(P)+] SAD"/>
    <property type="match status" value="1"/>
</dbReference>
<dbReference type="EMBL" id="JACBZT010000001">
    <property type="protein sequence ID" value="NYJ04145.1"/>
    <property type="molecule type" value="Genomic_DNA"/>
</dbReference>
<dbReference type="GO" id="GO:0102810">
    <property type="term" value="F:glutarate-semialdehyde dehydrogenase (NADP+) activity"/>
    <property type="evidence" value="ECO:0007669"/>
    <property type="project" value="UniProtKB-EC"/>
</dbReference>
<keyword evidence="6" id="KW-1185">Reference proteome</keyword>
<organism evidence="5 6">
    <name type="scientific">Petropleomorpha daqingensis</name>
    <dbReference type="NCBI Taxonomy" id="2026353"/>
    <lineage>
        <taxon>Bacteria</taxon>
        <taxon>Bacillati</taxon>
        <taxon>Actinomycetota</taxon>
        <taxon>Actinomycetes</taxon>
        <taxon>Geodermatophilales</taxon>
        <taxon>Geodermatophilaceae</taxon>
        <taxon>Petropleomorpha</taxon>
    </lineage>
</organism>
<evidence type="ECO:0000313" key="6">
    <source>
        <dbReference type="Proteomes" id="UP000541969"/>
    </source>
</evidence>
<protein>
    <submittedName>
        <fullName evidence="5">Succinate-semialdehyde dehydrogenase/glutarate-semialdehyde dehydrogenase</fullName>
        <ecNumber evidence="5">1.2.1.16</ecNumber>
        <ecNumber evidence="5">1.2.1.20</ecNumber>
        <ecNumber evidence="5">1.2.1.79</ecNumber>
    </submittedName>
</protein>
<dbReference type="InterPro" id="IPR015590">
    <property type="entry name" value="Aldehyde_DH_dom"/>
</dbReference>
<proteinExistence type="inferred from homology"/>
<comment type="caution">
    <text evidence="5">The sequence shown here is derived from an EMBL/GenBank/DDBJ whole genome shotgun (WGS) entry which is preliminary data.</text>
</comment>
<dbReference type="SUPFAM" id="SSF53720">
    <property type="entry name" value="ALDH-like"/>
    <property type="match status" value="1"/>
</dbReference>
<evidence type="ECO:0000259" key="4">
    <source>
        <dbReference type="Pfam" id="PF00171"/>
    </source>
</evidence>
<dbReference type="PROSITE" id="PS00070">
    <property type="entry name" value="ALDEHYDE_DEHYDR_CYS"/>
    <property type="match status" value="1"/>
</dbReference>
<accession>A0A853C8C3</accession>
<dbReference type="EC" id="1.2.1.16" evidence="5"/>
<dbReference type="Pfam" id="PF00171">
    <property type="entry name" value="Aldedh"/>
    <property type="match status" value="1"/>
</dbReference>
<comment type="similarity">
    <text evidence="1">Belongs to the aldehyde dehydrogenase family.</text>
</comment>
<dbReference type="AlphaFoldDB" id="A0A853C8C3"/>
<evidence type="ECO:0000256" key="2">
    <source>
        <dbReference type="ARBA" id="ARBA00022857"/>
    </source>
</evidence>
<dbReference type="GO" id="GO:0036243">
    <property type="term" value="F:succinate-semialdehyde dehydrogenase (NADP+) activity"/>
    <property type="evidence" value="ECO:0007669"/>
    <property type="project" value="UniProtKB-EC"/>
</dbReference>
<dbReference type="InterPro" id="IPR016160">
    <property type="entry name" value="Ald_DH_CS_CYS"/>
</dbReference>
<reference evidence="5 6" key="1">
    <citation type="submission" date="2020-07" db="EMBL/GenBank/DDBJ databases">
        <title>Sequencing the genomes of 1000 actinobacteria strains.</title>
        <authorList>
            <person name="Klenk H.-P."/>
        </authorList>
    </citation>
    <scope>NUCLEOTIDE SEQUENCE [LARGE SCALE GENOMIC DNA]</scope>
    <source>
        <strain evidence="5 6">DSM 104001</strain>
    </source>
</reference>
<dbReference type="PANTHER" id="PTHR43217:SF1">
    <property type="entry name" value="SUCCINATE SEMIALDEHYDE DEHYDROGENASE [NAD(P)+] SAD"/>
    <property type="match status" value="1"/>
</dbReference>
<evidence type="ECO:0000256" key="3">
    <source>
        <dbReference type="ARBA" id="ARBA00023002"/>
    </source>
</evidence>
<feature type="domain" description="Aldehyde dehydrogenase" evidence="4">
    <location>
        <begin position="4"/>
        <end position="456"/>
    </location>
</feature>